<dbReference type="InterPro" id="IPR058163">
    <property type="entry name" value="LysR-type_TF_proteobact-type"/>
</dbReference>
<dbReference type="SUPFAM" id="SSF53850">
    <property type="entry name" value="Periplasmic binding protein-like II"/>
    <property type="match status" value="1"/>
</dbReference>
<dbReference type="PATRIC" id="fig|294.195.peg.2845"/>
<keyword evidence="4" id="KW-0804">Transcription</keyword>
<evidence type="ECO:0000256" key="3">
    <source>
        <dbReference type="ARBA" id="ARBA00023125"/>
    </source>
</evidence>
<dbReference type="GO" id="GO:0003677">
    <property type="term" value="F:DNA binding"/>
    <property type="evidence" value="ECO:0007669"/>
    <property type="project" value="UniProtKB-KW"/>
</dbReference>
<name>A0A109KVS5_PSEFL</name>
<dbReference type="PANTHER" id="PTHR30537:SF5">
    <property type="entry name" value="HTH-TYPE TRANSCRIPTIONAL ACTIVATOR TTDR-RELATED"/>
    <property type="match status" value="1"/>
</dbReference>
<reference evidence="6 7" key="1">
    <citation type="submission" date="2015-05" db="EMBL/GenBank/DDBJ databases">
        <title>A genomic and transcriptomic approach to investigate the blue pigment phenotype in Pseudomonas fluorescens.</title>
        <authorList>
            <person name="Andreani N.A."/>
            <person name="Cardazzo B."/>
        </authorList>
    </citation>
    <scope>NUCLEOTIDE SEQUENCE [LARGE SCALE GENOMIC DNA]</scope>
    <source>
        <strain evidence="6 7">Ps_40</strain>
    </source>
</reference>
<dbReference type="Pfam" id="PF03466">
    <property type="entry name" value="LysR_substrate"/>
    <property type="match status" value="1"/>
</dbReference>
<evidence type="ECO:0000259" key="5">
    <source>
        <dbReference type="PROSITE" id="PS50931"/>
    </source>
</evidence>
<evidence type="ECO:0000256" key="1">
    <source>
        <dbReference type="ARBA" id="ARBA00009437"/>
    </source>
</evidence>
<keyword evidence="3" id="KW-0238">DNA-binding</keyword>
<dbReference type="FunFam" id="1.10.10.10:FF:000001">
    <property type="entry name" value="LysR family transcriptional regulator"/>
    <property type="match status" value="1"/>
</dbReference>
<dbReference type="Proteomes" id="UP000063434">
    <property type="component" value="Unassembled WGS sequence"/>
</dbReference>
<proteinExistence type="inferred from homology"/>
<dbReference type="InterPro" id="IPR036390">
    <property type="entry name" value="WH_DNA-bd_sf"/>
</dbReference>
<dbReference type="SUPFAM" id="SSF46785">
    <property type="entry name" value="Winged helix' DNA-binding domain"/>
    <property type="match status" value="1"/>
</dbReference>
<dbReference type="CDD" id="cd08422">
    <property type="entry name" value="PBP2_CrgA_like"/>
    <property type="match status" value="1"/>
</dbReference>
<evidence type="ECO:0000313" key="6">
    <source>
        <dbReference type="EMBL" id="KWV76323.1"/>
    </source>
</evidence>
<dbReference type="InterPro" id="IPR036388">
    <property type="entry name" value="WH-like_DNA-bd_sf"/>
</dbReference>
<dbReference type="Gene3D" id="3.40.190.290">
    <property type="match status" value="1"/>
</dbReference>
<sequence length="329" mass="36503">MNLLDHMRTFVSVARLSSFSAAAQALNITLPTVSKSIVRLEGHLNAALLNRASQQIQLTPVGQDFFLRCSQIIFNIDAALSAVADSNVLPEGHIRVHATNEIGKRYLIPAIADYRRQHPRVTIDLVVEDRVPDLHSEHFDVAISLVPPGNDCLFSRNLGAMYSMLCASEEYLTRHGYPHVPADLIRHECLTPSEMPMEATDTWAFEGPYGAVNVYIPPSSLQLNSGDAIIEAICSGLGIGCVPMAQATQMIGERRLINILPDYRLVSQGIHAFYPEHLREDVCVRSWIGHLSNFLPKLLATSLQYIGDRQNYVQQGDKQRENSAATFLT</sequence>
<feature type="domain" description="HTH lysR-type" evidence="5">
    <location>
        <begin position="1"/>
        <end position="59"/>
    </location>
</feature>
<dbReference type="RefSeq" id="WP_060766004.1">
    <property type="nucleotide sequence ID" value="NZ_LCYC01000039.1"/>
</dbReference>
<comment type="similarity">
    <text evidence="1">Belongs to the LysR transcriptional regulatory family.</text>
</comment>
<accession>A0A109KVS5</accession>
<dbReference type="InterPro" id="IPR000847">
    <property type="entry name" value="LysR_HTH_N"/>
</dbReference>
<keyword evidence="2" id="KW-0805">Transcription regulation</keyword>
<dbReference type="Gene3D" id="1.10.10.10">
    <property type="entry name" value="Winged helix-like DNA-binding domain superfamily/Winged helix DNA-binding domain"/>
    <property type="match status" value="1"/>
</dbReference>
<organism evidence="6 7">
    <name type="scientific">Pseudomonas fluorescens</name>
    <dbReference type="NCBI Taxonomy" id="294"/>
    <lineage>
        <taxon>Bacteria</taxon>
        <taxon>Pseudomonadati</taxon>
        <taxon>Pseudomonadota</taxon>
        <taxon>Gammaproteobacteria</taxon>
        <taxon>Pseudomonadales</taxon>
        <taxon>Pseudomonadaceae</taxon>
        <taxon>Pseudomonas</taxon>
    </lineage>
</organism>
<dbReference type="Pfam" id="PF00126">
    <property type="entry name" value="HTH_1"/>
    <property type="match status" value="1"/>
</dbReference>
<dbReference type="GO" id="GO:0003700">
    <property type="term" value="F:DNA-binding transcription factor activity"/>
    <property type="evidence" value="ECO:0007669"/>
    <property type="project" value="InterPro"/>
</dbReference>
<gene>
    <name evidence="6" type="primary">dmlR_13</name>
    <name evidence="6" type="ORF">PFL603g_02663</name>
</gene>
<protein>
    <submittedName>
        <fullName evidence="6">HTH-type transcriptional regulator DmlR</fullName>
    </submittedName>
</protein>
<dbReference type="AlphaFoldDB" id="A0A109KVS5"/>
<evidence type="ECO:0000313" key="7">
    <source>
        <dbReference type="Proteomes" id="UP000063434"/>
    </source>
</evidence>
<evidence type="ECO:0000256" key="4">
    <source>
        <dbReference type="ARBA" id="ARBA00023163"/>
    </source>
</evidence>
<evidence type="ECO:0000256" key="2">
    <source>
        <dbReference type="ARBA" id="ARBA00023015"/>
    </source>
</evidence>
<dbReference type="InterPro" id="IPR005119">
    <property type="entry name" value="LysR_subst-bd"/>
</dbReference>
<comment type="caution">
    <text evidence="6">The sequence shown here is derived from an EMBL/GenBank/DDBJ whole genome shotgun (WGS) entry which is preliminary data.</text>
</comment>
<dbReference type="PANTHER" id="PTHR30537">
    <property type="entry name" value="HTH-TYPE TRANSCRIPTIONAL REGULATOR"/>
    <property type="match status" value="1"/>
</dbReference>
<dbReference type="EMBL" id="LCYC01000039">
    <property type="protein sequence ID" value="KWV76323.1"/>
    <property type="molecule type" value="Genomic_DNA"/>
</dbReference>
<dbReference type="PROSITE" id="PS50931">
    <property type="entry name" value="HTH_LYSR"/>
    <property type="match status" value="1"/>
</dbReference>